<gene>
    <name evidence="1" type="ORF">PLEPLA_LOCUS46716</name>
</gene>
<protein>
    <submittedName>
        <fullName evidence="1">Uncharacterized protein</fullName>
    </submittedName>
</protein>
<organism evidence="1 2">
    <name type="scientific">Pleuronectes platessa</name>
    <name type="common">European plaice</name>
    <dbReference type="NCBI Taxonomy" id="8262"/>
    <lineage>
        <taxon>Eukaryota</taxon>
        <taxon>Metazoa</taxon>
        <taxon>Chordata</taxon>
        <taxon>Craniata</taxon>
        <taxon>Vertebrata</taxon>
        <taxon>Euteleostomi</taxon>
        <taxon>Actinopterygii</taxon>
        <taxon>Neopterygii</taxon>
        <taxon>Teleostei</taxon>
        <taxon>Neoteleostei</taxon>
        <taxon>Acanthomorphata</taxon>
        <taxon>Carangaria</taxon>
        <taxon>Pleuronectiformes</taxon>
        <taxon>Pleuronectoidei</taxon>
        <taxon>Pleuronectidae</taxon>
        <taxon>Pleuronectes</taxon>
    </lineage>
</organism>
<keyword evidence="2" id="KW-1185">Reference proteome</keyword>
<name>A0A9N7ZD93_PLEPL</name>
<dbReference type="Proteomes" id="UP001153269">
    <property type="component" value="Unassembled WGS sequence"/>
</dbReference>
<accession>A0A9N7ZD93</accession>
<dbReference type="EMBL" id="CADEAL010004404">
    <property type="protein sequence ID" value="CAB1458882.1"/>
    <property type="molecule type" value="Genomic_DNA"/>
</dbReference>
<reference evidence="1" key="1">
    <citation type="submission" date="2020-03" db="EMBL/GenBank/DDBJ databases">
        <authorList>
            <person name="Weist P."/>
        </authorList>
    </citation>
    <scope>NUCLEOTIDE SEQUENCE</scope>
</reference>
<comment type="caution">
    <text evidence="1">The sequence shown here is derived from an EMBL/GenBank/DDBJ whole genome shotgun (WGS) entry which is preliminary data.</text>
</comment>
<proteinExistence type="predicted"/>
<evidence type="ECO:0000313" key="1">
    <source>
        <dbReference type="EMBL" id="CAB1458882.1"/>
    </source>
</evidence>
<sequence length="78" mass="8553">MTRHGSLLRQTHPSVDPRVQVRPVGDSFFDFTVRVKPEASESAEALLSLSLCETVLLFSCCCSWPAAGHTLTELHLGL</sequence>
<dbReference type="AlphaFoldDB" id="A0A9N7ZD93"/>
<evidence type="ECO:0000313" key="2">
    <source>
        <dbReference type="Proteomes" id="UP001153269"/>
    </source>
</evidence>